<keyword evidence="2" id="KW-1185">Reference proteome</keyword>
<sequence>MTTDAQLADRLPLARRELLGRAIGRSLVEVERVTATPVEEFVQDGGAAPDYLAKLSGPTQLTFSGGLVHSLAVWPSQLSLLVEDSPLPEDPYSDRYRLSELGAPSWLRALVGLTVRDVRVHLYQDEVPSDEARQAAVSYVFDEGTELYYCVYLHGRMDGDELLLPGEVVPEAVARSVSLSASTNSP</sequence>
<dbReference type="Proteomes" id="UP000517916">
    <property type="component" value="Unassembled WGS sequence"/>
</dbReference>
<protein>
    <submittedName>
        <fullName evidence="1">Uncharacterized protein</fullName>
    </submittedName>
</protein>
<reference evidence="1 2" key="1">
    <citation type="submission" date="2020-08" db="EMBL/GenBank/DDBJ databases">
        <title>Genomic Encyclopedia of Archaeal and Bacterial Type Strains, Phase II (KMG-II): from individual species to whole genera.</title>
        <authorList>
            <person name="Goeker M."/>
        </authorList>
    </citation>
    <scope>NUCLEOTIDE SEQUENCE [LARGE SCALE GENOMIC DNA]</scope>
    <source>
        <strain evidence="1 2">DSM 43850</strain>
    </source>
</reference>
<evidence type="ECO:0000313" key="2">
    <source>
        <dbReference type="Proteomes" id="UP000517916"/>
    </source>
</evidence>
<proteinExistence type="predicted"/>
<comment type="caution">
    <text evidence="1">The sequence shown here is derived from an EMBL/GenBank/DDBJ whole genome shotgun (WGS) entry which is preliminary data.</text>
</comment>
<evidence type="ECO:0000313" key="1">
    <source>
        <dbReference type="EMBL" id="MBA8930789.1"/>
    </source>
</evidence>
<accession>A0ABR6BW44</accession>
<organism evidence="1 2">
    <name type="scientific">Kutzneria viridogrisea</name>
    <dbReference type="NCBI Taxonomy" id="47990"/>
    <lineage>
        <taxon>Bacteria</taxon>
        <taxon>Bacillati</taxon>
        <taxon>Actinomycetota</taxon>
        <taxon>Actinomycetes</taxon>
        <taxon>Pseudonocardiales</taxon>
        <taxon>Pseudonocardiaceae</taxon>
        <taxon>Kutzneria</taxon>
    </lineage>
</organism>
<dbReference type="EMBL" id="JACJID010000007">
    <property type="protein sequence ID" value="MBA8930789.1"/>
    <property type="molecule type" value="Genomic_DNA"/>
</dbReference>
<name>A0ABR6BW44_9PSEU</name>
<dbReference type="RefSeq" id="WP_182840072.1">
    <property type="nucleotide sequence ID" value="NZ_JACJID010000007.1"/>
</dbReference>
<gene>
    <name evidence="1" type="ORF">BC739_008036</name>
</gene>